<protein>
    <recommendedName>
        <fullName evidence="2">Gliding motility protein GldL-like N-terminal domain-containing protein</fullName>
    </recommendedName>
</protein>
<dbReference type="Pfam" id="PF22827">
    <property type="entry name" value="GldL_N"/>
    <property type="match status" value="1"/>
</dbReference>
<accession>A0A386HLV2</accession>
<name>A0A386HLV2_9BACT</name>
<keyword evidence="1" id="KW-0472">Membrane</keyword>
<dbReference type="RefSeq" id="WP_119984273.1">
    <property type="nucleotide sequence ID" value="NZ_CP032489.1"/>
</dbReference>
<gene>
    <name evidence="3" type="ORF">D6B99_01125</name>
</gene>
<dbReference type="OrthoDB" id="1466660at2"/>
<keyword evidence="1" id="KW-0812">Transmembrane</keyword>
<feature type="transmembrane region" description="Helical" evidence="1">
    <location>
        <begin position="12"/>
        <end position="32"/>
    </location>
</feature>
<sequence length="211" mass="22891">MSVEKVRPIDRILEIFYSFAAVPVLLGALFKITHASPLGIPTNLWLNIGLGTEAIVFLCFGLLYAFAPPKAVDELGVPIGDESMDTVKVKQESSLHAIDTMLKDADITPDSMNRLSEGFKNLELSIARISNASNGMANTEEYMQKLQQATNSLASMNSFYNKLAETSQALVSSAADAKRTQEQIGTLAKNLEKLNQVYGGMLSAMQGNNKA</sequence>
<dbReference type="Proteomes" id="UP000266118">
    <property type="component" value="Chromosome"/>
</dbReference>
<dbReference type="EMBL" id="CP032489">
    <property type="protein sequence ID" value="AYD46344.1"/>
    <property type="molecule type" value="Genomic_DNA"/>
</dbReference>
<dbReference type="AlphaFoldDB" id="A0A386HLV2"/>
<feature type="transmembrane region" description="Helical" evidence="1">
    <location>
        <begin position="44"/>
        <end position="66"/>
    </location>
</feature>
<feature type="domain" description="Gliding motility protein GldL-like N-terminal" evidence="2">
    <location>
        <begin position="16"/>
        <end position="69"/>
    </location>
</feature>
<evidence type="ECO:0000259" key="2">
    <source>
        <dbReference type="Pfam" id="PF22827"/>
    </source>
</evidence>
<evidence type="ECO:0000313" key="4">
    <source>
        <dbReference type="Proteomes" id="UP000266118"/>
    </source>
</evidence>
<keyword evidence="4" id="KW-1185">Reference proteome</keyword>
<proteinExistence type="predicted"/>
<evidence type="ECO:0000256" key="1">
    <source>
        <dbReference type="SAM" id="Phobius"/>
    </source>
</evidence>
<reference evidence="3 4" key="1">
    <citation type="submission" date="2018-09" db="EMBL/GenBank/DDBJ databases">
        <title>Arachidicoccus sp. nov., a bacterium isolated from soil.</title>
        <authorList>
            <person name="Weon H.-Y."/>
            <person name="Kwon S.-W."/>
            <person name="Lee S.A."/>
        </authorList>
    </citation>
    <scope>NUCLEOTIDE SEQUENCE [LARGE SCALE GENOMIC DNA]</scope>
    <source>
        <strain evidence="3 4">KIS59-12</strain>
    </source>
</reference>
<keyword evidence="1" id="KW-1133">Transmembrane helix</keyword>
<organism evidence="3 4">
    <name type="scientific">Arachidicoccus soli</name>
    <dbReference type="NCBI Taxonomy" id="2341117"/>
    <lineage>
        <taxon>Bacteria</taxon>
        <taxon>Pseudomonadati</taxon>
        <taxon>Bacteroidota</taxon>
        <taxon>Chitinophagia</taxon>
        <taxon>Chitinophagales</taxon>
        <taxon>Chitinophagaceae</taxon>
        <taxon>Arachidicoccus</taxon>
    </lineage>
</organism>
<evidence type="ECO:0000313" key="3">
    <source>
        <dbReference type="EMBL" id="AYD46344.1"/>
    </source>
</evidence>
<dbReference type="KEGG" id="ark:D6B99_01125"/>
<dbReference type="InterPro" id="IPR055087">
    <property type="entry name" value="GldL-like_N"/>
</dbReference>